<proteinExistence type="predicted"/>
<gene>
    <name evidence="3" type="ORF">Vretimale_5223</name>
</gene>
<evidence type="ECO:0000313" key="4">
    <source>
        <dbReference type="Proteomes" id="UP000722791"/>
    </source>
</evidence>
<dbReference type="InterPro" id="IPR041166">
    <property type="entry name" value="Rubredoxin_2"/>
</dbReference>
<comment type="caution">
    <text evidence="3">The sequence shown here is derived from an EMBL/GenBank/DDBJ whole genome shotgun (WGS) entry which is preliminary data.</text>
</comment>
<feature type="non-terminal residue" evidence="3">
    <location>
        <position position="229"/>
    </location>
</feature>
<name>A0A8J4LKJ9_9CHLO</name>
<evidence type="ECO:0000256" key="1">
    <source>
        <dbReference type="ARBA" id="ARBA00022723"/>
    </source>
</evidence>
<dbReference type="Pfam" id="PF18073">
    <property type="entry name" value="Zn_ribbon_LapB"/>
    <property type="match status" value="1"/>
</dbReference>
<accession>A0A8J4LKJ9</accession>
<dbReference type="Proteomes" id="UP000722791">
    <property type="component" value="Unassembled WGS sequence"/>
</dbReference>
<dbReference type="AlphaFoldDB" id="A0A8J4LKJ9"/>
<reference evidence="3" key="1">
    <citation type="journal article" date="2021" name="Proc. Natl. Acad. Sci. U.S.A.">
        <title>Three genomes in the algal genus Volvox reveal the fate of a haploid sex-determining region after a transition to homothallism.</title>
        <authorList>
            <person name="Yamamoto K."/>
            <person name="Hamaji T."/>
            <person name="Kawai-Toyooka H."/>
            <person name="Matsuzaki R."/>
            <person name="Takahashi F."/>
            <person name="Nishimura Y."/>
            <person name="Kawachi M."/>
            <person name="Noguchi H."/>
            <person name="Minakuchi Y."/>
            <person name="Umen J.G."/>
            <person name="Toyoda A."/>
            <person name="Nozaki H."/>
        </authorList>
    </citation>
    <scope>NUCLEOTIDE SEQUENCE</scope>
    <source>
        <strain evidence="3">NIES-3785</strain>
    </source>
</reference>
<sequence length="229" mass="23573">MVLTTISAKYEGSALIGNCAQRCWAGSGSVNCLSKGAPPVGLTRNRADGPAVATITTTTSTTTISTASARLPSIAENNATQGHLGKKGDGRCEESSYNGVMIACHSGFGAHRLRVNCRRGGGIASFSRNACMCCRGLTASSLAASVGSVVGCGTCDEPGKLNRCRRRSRSSLHGSWRFSIVAQALPGGSGGGKPRRVFVCSKCGARYSQYHGKCSRCGGFGAIDLNGVV</sequence>
<organism evidence="3 4">
    <name type="scientific">Volvox reticuliferus</name>
    <dbReference type="NCBI Taxonomy" id="1737510"/>
    <lineage>
        <taxon>Eukaryota</taxon>
        <taxon>Viridiplantae</taxon>
        <taxon>Chlorophyta</taxon>
        <taxon>core chlorophytes</taxon>
        <taxon>Chlorophyceae</taxon>
        <taxon>CS clade</taxon>
        <taxon>Chlamydomonadales</taxon>
        <taxon>Volvocaceae</taxon>
        <taxon>Volvox</taxon>
    </lineage>
</organism>
<evidence type="ECO:0000313" key="3">
    <source>
        <dbReference type="EMBL" id="GIM00473.1"/>
    </source>
</evidence>
<feature type="domain" description="LapB rubredoxin metal binding" evidence="2">
    <location>
        <begin position="198"/>
        <end position="223"/>
    </location>
</feature>
<dbReference type="GO" id="GO:0046872">
    <property type="term" value="F:metal ion binding"/>
    <property type="evidence" value="ECO:0007669"/>
    <property type="project" value="UniProtKB-KW"/>
</dbReference>
<protein>
    <recommendedName>
        <fullName evidence="2">LapB rubredoxin metal binding domain-containing protein</fullName>
    </recommendedName>
</protein>
<evidence type="ECO:0000259" key="2">
    <source>
        <dbReference type="Pfam" id="PF18073"/>
    </source>
</evidence>
<dbReference type="EMBL" id="BNCQ01000007">
    <property type="protein sequence ID" value="GIM00473.1"/>
    <property type="molecule type" value="Genomic_DNA"/>
</dbReference>
<keyword evidence="1" id="KW-0479">Metal-binding</keyword>